<keyword evidence="2" id="KW-0472">Membrane</keyword>
<evidence type="ECO:0000313" key="4">
    <source>
        <dbReference type="Proteomes" id="UP001194468"/>
    </source>
</evidence>
<evidence type="ECO:0000256" key="1">
    <source>
        <dbReference type="SAM" id="MobiDB-lite"/>
    </source>
</evidence>
<protein>
    <submittedName>
        <fullName evidence="3">Uncharacterized protein</fullName>
    </submittedName>
</protein>
<feature type="transmembrane region" description="Helical" evidence="2">
    <location>
        <begin position="156"/>
        <end position="177"/>
    </location>
</feature>
<dbReference type="AlphaFoldDB" id="A0AAD4GCS8"/>
<keyword evidence="2" id="KW-0812">Transmembrane</keyword>
<reference evidence="3" key="2">
    <citation type="journal article" date="2020" name="Nat. Commun.">
        <title>Large-scale genome sequencing of mycorrhizal fungi provides insights into the early evolution of symbiotic traits.</title>
        <authorList>
            <person name="Miyauchi S."/>
            <person name="Kiss E."/>
            <person name="Kuo A."/>
            <person name="Drula E."/>
            <person name="Kohler A."/>
            <person name="Sanchez-Garcia M."/>
            <person name="Morin E."/>
            <person name="Andreopoulos B."/>
            <person name="Barry K.W."/>
            <person name="Bonito G."/>
            <person name="Buee M."/>
            <person name="Carver A."/>
            <person name="Chen C."/>
            <person name="Cichocki N."/>
            <person name="Clum A."/>
            <person name="Culley D."/>
            <person name="Crous P.W."/>
            <person name="Fauchery L."/>
            <person name="Girlanda M."/>
            <person name="Hayes R.D."/>
            <person name="Keri Z."/>
            <person name="LaButti K."/>
            <person name="Lipzen A."/>
            <person name="Lombard V."/>
            <person name="Magnuson J."/>
            <person name="Maillard F."/>
            <person name="Murat C."/>
            <person name="Nolan M."/>
            <person name="Ohm R.A."/>
            <person name="Pangilinan J."/>
            <person name="Pereira M.F."/>
            <person name="Perotto S."/>
            <person name="Peter M."/>
            <person name="Pfister S."/>
            <person name="Riley R."/>
            <person name="Sitrit Y."/>
            <person name="Stielow J.B."/>
            <person name="Szollosi G."/>
            <person name="Zifcakova L."/>
            <person name="Stursova M."/>
            <person name="Spatafora J.W."/>
            <person name="Tedersoo L."/>
            <person name="Vaario L.M."/>
            <person name="Yamada A."/>
            <person name="Yan M."/>
            <person name="Wang P."/>
            <person name="Xu J."/>
            <person name="Bruns T."/>
            <person name="Baldrian P."/>
            <person name="Vilgalys R."/>
            <person name="Dunand C."/>
            <person name="Henrissat B."/>
            <person name="Grigoriev I.V."/>
            <person name="Hibbett D."/>
            <person name="Nagy L.G."/>
            <person name="Martin F.M."/>
        </authorList>
    </citation>
    <scope>NUCLEOTIDE SEQUENCE</scope>
    <source>
        <strain evidence="3">BED1</strain>
    </source>
</reference>
<comment type="caution">
    <text evidence="3">The sequence shown here is derived from an EMBL/GenBank/DDBJ whole genome shotgun (WGS) entry which is preliminary data.</text>
</comment>
<sequence>MPPLGTPLAHPTFNLNTAGVAGFFGGEEAISAMATVHLYKGRQWLGWYNSPGSYTIAKRFGRMANSRFWDGLFPGANDSPAVSFELDGKKGPQYIAALSGTTLQTGHLGYLTMERSKEVKTEKIKGRETTPINVAYLAMKNVDYNAPVKLIPFKSALWGLIPITVSIVTCIMCALVYDWFSCSMILIGIFTNGLASAFIGVGKLVIKSVSQPASGAPSGHGILIGEDGVVVIKGKERDVNAITKGQFDLLTDPMQSDEAKVDEVKEDDDESDDEGDDENADENENDKKKAVEEKSDEREYRAIGVCSLLLLLQFLLQLLLVPQGTLFGQIMFLFSLGVSWGYNSYLSSLEKEKIQAGILFKALGDPEMCRFRAGTRTTMAVFVCLLLFYGVERSSPEKDRELRVKILKSCVPNDTDVWKRWREKVVDQLLNIDEGSHSLPYLVRTEGDLELPTSDKKLLKQLLKDARAAFRGYLEFRGSLPVDSSHQ</sequence>
<keyword evidence="2" id="KW-1133">Transmembrane helix</keyword>
<dbReference type="EMBL" id="WHUW01000024">
    <property type="protein sequence ID" value="KAF8435746.1"/>
    <property type="molecule type" value="Genomic_DNA"/>
</dbReference>
<keyword evidence="4" id="KW-1185">Reference proteome</keyword>
<name>A0AAD4GCS8_BOLED</name>
<dbReference type="Proteomes" id="UP001194468">
    <property type="component" value="Unassembled WGS sequence"/>
</dbReference>
<gene>
    <name evidence="3" type="ORF">L210DRAFT_3550512</name>
</gene>
<feature type="transmembrane region" description="Helical" evidence="2">
    <location>
        <begin position="183"/>
        <end position="206"/>
    </location>
</feature>
<reference evidence="3" key="1">
    <citation type="submission" date="2019-10" db="EMBL/GenBank/DDBJ databases">
        <authorList>
            <consortium name="DOE Joint Genome Institute"/>
            <person name="Kuo A."/>
            <person name="Miyauchi S."/>
            <person name="Kiss E."/>
            <person name="Drula E."/>
            <person name="Kohler A."/>
            <person name="Sanchez-Garcia M."/>
            <person name="Andreopoulos B."/>
            <person name="Barry K.W."/>
            <person name="Bonito G."/>
            <person name="Buee M."/>
            <person name="Carver A."/>
            <person name="Chen C."/>
            <person name="Cichocki N."/>
            <person name="Clum A."/>
            <person name="Culley D."/>
            <person name="Crous P.W."/>
            <person name="Fauchery L."/>
            <person name="Girlanda M."/>
            <person name="Hayes R."/>
            <person name="Keri Z."/>
            <person name="LaButti K."/>
            <person name="Lipzen A."/>
            <person name="Lombard V."/>
            <person name="Magnuson J."/>
            <person name="Maillard F."/>
            <person name="Morin E."/>
            <person name="Murat C."/>
            <person name="Nolan M."/>
            <person name="Ohm R."/>
            <person name="Pangilinan J."/>
            <person name="Pereira M."/>
            <person name="Perotto S."/>
            <person name="Peter M."/>
            <person name="Riley R."/>
            <person name="Sitrit Y."/>
            <person name="Stielow B."/>
            <person name="Szollosi G."/>
            <person name="Zifcakova L."/>
            <person name="Stursova M."/>
            <person name="Spatafora J.W."/>
            <person name="Tedersoo L."/>
            <person name="Vaario L.-M."/>
            <person name="Yamada A."/>
            <person name="Yan M."/>
            <person name="Wang P."/>
            <person name="Xu J."/>
            <person name="Bruns T."/>
            <person name="Baldrian P."/>
            <person name="Vilgalys R."/>
            <person name="Henrissat B."/>
            <person name="Grigoriev I.V."/>
            <person name="Hibbett D."/>
            <person name="Nagy L.G."/>
            <person name="Martin F.M."/>
        </authorList>
    </citation>
    <scope>NUCLEOTIDE SEQUENCE</scope>
    <source>
        <strain evidence="3">BED1</strain>
    </source>
</reference>
<evidence type="ECO:0000256" key="2">
    <source>
        <dbReference type="SAM" id="Phobius"/>
    </source>
</evidence>
<proteinExistence type="predicted"/>
<organism evidence="3 4">
    <name type="scientific">Boletus edulis BED1</name>
    <dbReference type="NCBI Taxonomy" id="1328754"/>
    <lineage>
        <taxon>Eukaryota</taxon>
        <taxon>Fungi</taxon>
        <taxon>Dikarya</taxon>
        <taxon>Basidiomycota</taxon>
        <taxon>Agaricomycotina</taxon>
        <taxon>Agaricomycetes</taxon>
        <taxon>Agaricomycetidae</taxon>
        <taxon>Boletales</taxon>
        <taxon>Boletineae</taxon>
        <taxon>Boletaceae</taxon>
        <taxon>Boletoideae</taxon>
        <taxon>Boletus</taxon>
    </lineage>
</organism>
<feature type="region of interest" description="Disordered" evidence="1">
    <location>
        <begin position="257"/>
        <end position="293"/>
    </location>
</feature>
<accession>A0AAD4GCS8</accession>
<evidence type="ECO:0000313" key="3">
    <source>
        <dbReference type="EMBL" id="KAF8435746.1"/>
    </source>
</evidence>
<feature type="compositionally biased region" description="Acidic residues" evidence="1">
    <location>
        <begin position="264"/>
        <end position="284"/>
    </location>
</feature>